<accession>M3HP11</accession>
<feature type="compositionally biased region" description="Acidic residues" evidence="1">
    <location>
        <begin position="90"/>
        <end position="103"/>
    </location>
</feature>
<dbReference type="SMART" id="SM00581">
    <property type="entry name" value="PSP"/>
    <property type="match status" value="1"/>
</dbReference>
<feature type="region of interest" description="Disordered" evidence="1">
    <location>
        <begin position="326"/>
        <end position="453"/>
    </location>
</feature>
<evidence type="ECO:0000313" key="3">
    <source>
        <dbReference type="EMBL" id="EMG49212.1"/>
    </source>
</evidence>
<comment type="caution">
    <text evidence="3">The sequence shown here is derived from an EMBL/GenBank/DDBJ whole genome shotgun (WGS) entry which is preliminary data.</text>
</comment>
<feature type="compositionally biased region" description="Basic and acidic residues" evidence="1">
    <location>
        <begin position="18"/>
        <end position="38"/>
    </location>
</feature>
<dbReference type="OrthoDB" id="10260794at2759"/>
<dbReference type="InterPro" id="IPR006568">
    <property type="entry name" value="PSP_pro-rich"/>
</dbReference>
<feature type="domain" description="PSP proline-rich" evidence="2">
    <location>
        <begin position="262"/>
        <end position="323"/>
    </location>
</feature>
<feature type="region of interest" description="Disordered" evidence="1">
    <location>
        <begin position="59"/>
        <end position="114"/>
    </location>
</feature>
<dbReference type="OMA" id="IEWFDCD"/>
<protein>
    <submittedName>
        <fullName evidence="3">Putative spliceosomal U2 snRNP protein</fullName>
    </submittedName>
</protein>
<proteinExistence type="predicted"/>
<evidence type="ECO:0000256" key="1">
    <source>
        <dbReference type="SAM" id="MobiDB-lite"/>
    </source>
</evidence>
<gene>
    <name evidence="3" type="ORF">G210_0096</name>
</gene>
<dbReference type="AlphaFoldDB" id="M3HP11"/>
<feature type="compositionally biased region" description="Basic residues" evidence="1">
    <location>
        <begin position="1"/>
        <end position="17"/>
    </location>
</feature>
<feature type="compositionally biased region" description="Polar residues" evidence="1">
    <location>
        <begin position="379"/>
        <end position="394"/>
    </location>
</feature>
<dbReference type="Pfam" id="PF04046">
    <property type="entry name" value="PSP"/>
    <property type="match status" value="1"/>
</dbReference>
<dbReference type="PANTHER" id="PTHR12785">
    <property type="entry name" value="SPLICING FACTOR 3B"/>
    <property type="match status" value="1"/>
</dbReference>
<feature type="non-terminal residue" evidence="3">
    <location>
        <position position="1"/>
    </location>
</feature>
<sequence length="453" mass="52149">MAPKRSKNQLRREKLKQRKLETVEPTKSTPEDLPKETPIEPAALSIDITDNPLFDQFRSVLDKFTQQEPTTNKPEQSVEPEHEESPLTGTDEEDTDDDSDSDDNAQPVELSKRQLRLQNKISMSTLKSFTNYPQLVELQDRDSHNPYLLISIKTQPNMIPVPINWSSKKDYLSSRKGLEKLPFELPKFIRDTGISAMRNINDDSSMKQKQREKVQPKMGTLDMDYEKLYSAFYKFQTKPRLYPYGEIYEEGKESNDELGQRIASVKPGVISKEMRIALGMATGDDKKDDLNIPPAWITIMKDIGKPPSYRDLIIPGLDIGYRNTGYQDKHSDSSKRKNFHHWGQLDMNIDDDEEEEEESEVEESEEDEVEEVEQITPPKDTNQTSLNDILSGLSTDKPDKPKKLYTVLKEKKSENGDSLTGYTYDLNPEQEKEEETPQTRETHESSDSIPFKF</sequence>
<feature type="compositionally biased region" description="Basic and acidic residues" evidence="1">
    <location>
        <begin position="396"/>
        <end position="415"/>
    </location>
</feature>
<feature type="compositionally biased region" description="Polar residues" evidence="1">
    <location>
        <begin position="64"/>
        <end position="75"/>
    </location>
</feature>
<feature type="region of interest" description="Disordered" evidence="1">
    <location>
        <begin position="1"/>
        <end position="47"/>
    </location>
</feature>
<dbReference type="STRING" id="1245528.M3HP11"/>
<keyword evidence="4" id="KW-1185">Reference proteome</keyword>
<dbReference type="HOGENOM" id="CLU_014435_2_0_1"/>
<dbReference type="GO" id="GO:0005634">
    <property type="term" value="C:nucleus"/>
    <property type="evidence" value="ECO:0007669"/>
    <property type="project" value="InterPro"/>
</dbReference>
<reference evidence="3 4" key="1">
    <citation type="submission" date="2013-02" db="EMBL/GenBank/DDBJ databases">
        <title>Genome sequence of Candida maltosa Xu316, a potential industrial strain for xylitol and ethanol production.</title>
        <authorList>
            <person name="Yu J."/>
            <person name="Wang Q."/>
            <person name="Geng X."/>
            <person name="Bao W."/>
            <person name="He P."/>
            <person name="Cai J."/>
        </authorList>
    </citation>
    <scope>NUCLEOTIDE SEQUENCE [LARGE SCALE GENOMIC DNA]</scope>
    <source>
        <strain evidence="4">Xu316</strain>
    </source>
</reference>
<dbReference type="eggNOG" id="KOG2330">
    <property type="taxonomic scope" value="Eukaryota"/>
</dbReference>
<name>M3HP11_CANMX</name>
<feature type="compositionally biased region" description="Basic and acidic residues" evidence="1">
    <location>
        <begin position="435"/>
        <end position="446"/>
    </location>
</feature>
<organism evidence="3 4">
    <name type="scientific">Candida maltosa (strain Xu316)</name>
    <name type="common">Yeast</name>
    <dbReference type="NCBI Taxonomy" id="1245528"/>
    <lineage>
        <taxon>Eukaryota</taxon>
        <taxon>Fungi</taxon>
        <taxon>Dikarya</taxon>
        <taxon>Ascomycota</taxon>
        <taxon>Saccharomycotina</taxon>
        <taxon>Pichiomycetes</taxon>
        <taxon>Debaryomycetaceae</taxon>
        <taxon>Candida/Lodderomyces clade</taxon>
        <taxon>Candida</taxon>
    </lineage>
</organism>
<dbReference type="Proteomes" id="UP000011777">
    <property type="component" value="Unassembled WGS sequence"/>
</dbReference>
<evidence type="ECO:0000313" key="4">
    <source>
        <dbReference type="Proteomes" id="UP000011777"/>
    </source>
</evidence>
<dbReference type="InterPro" id="IPR007180">
    <property type="entry name" value="DUF382"/>
</dbReference>
<dbReference type="EMBL" id="AOGT01000783">
    <property type="protein sequence ID" value="EMG49212.1"/>
    <property type="molecule type" value="Genomic_DNA"/>
</dbReference>
<dbReference type="Pfam" id="PF04037">
    <property type="entry name" value="DUF382"/>
    <property type="match status" value="1"/>
</dbReference>
<dbReference type="InterPro" id="IPR052584">
    <property type="entry name" value="U2_snRNP_Complex_Component"/>
</dbReference>
<feature type="compositionally biased region" description="Acidic residues" evidence="1">
    <location>
        <begin position="348"/>
        <end position="373"/>
    </location>
</feature>
<evidence type="ECO:0000259" key="2">
    <source>
        <dbReference type="SMART" id="SM00581"/>
    </source>
</evidence>
<dbReference type="PANTHER" id="PTHR12785:SF6">
    <property type="entry name" value="SPLICING FACTOR 3B SUBUNIT 2"/>
    <property type="match status" value="1"/>
</dbReference>